<name>A0ABS6FAH8_9FIRM</name>
<dbReference type="EMBL" id="JAHLQN010000001">
    <property type="protein sequence ID" value="MBU5627299.1"/>
    <property type="molecule type" value="Genomic_DNA"/>
</dbReference>
<evidence type="ECO:0000313" key="1">
    <source>
        <dbReference type="EMBL" id="MBU5627299.1"/>
    </source>
</evidence>
<dbReference type="RefSeq" id="WP_216632671.1">
    <property type="nucleotide sequence ID" value="NZ_JAHLQN010000001.1"/>
</dbReference>
<accession>A0ABS6FAH8</accession>
<keyword evidence="2" id="KW-1185">Reference proteome</keyword>
<proteinExistence type="predicted"/>
<gene>
    <name evidence="1" type="ORF">KQI82_10305</name>
</gene>
<reference evidence="1 2" key="1">
    <citation type="submission" date="2021-06" db="EMBL/GenBank/DDBJ databases">
        <authorList>
            <person name="Sun Q."/>
            <person name="Li D."/>
        </authorList>
    </citation>
    <scope>NUCLEOTIDE SEQUENCE [LARGE SCALE GENOMIC DNA]</scope>
    <source>
        <strain evidence="1 2">MSJ-2</strain>
    </source>
</reference>
<organism evidence="1 2">
    <name type="scientific">Dysosmobacter acutus</name>
    <dbReference type="NCBI Taxonomy" id="2841504"/>
    <lineage>
        <taxon>Bacteria</taxon>
        <taxon>Bacillati</taxon>
        <taxon>Bacillota</taxon>
        <taxon>Clostridia</taxon>
        <taxon>Eubacteriales</taxon>
        <taxon>Oscillospiraceae</taxon>
        <taxon>Dysosmobacter</taxon>
    </lineage>
</organism>
<dbReference type="Proteomes" id="UP000787672">
    <property type="component" value="Unassembled WGS sequence"/>
</dbReference>
<protein>
    <submittedName>
        <fullName evidence="1">Uncharacterized protein</fullName>
    </submittedName>
</protein>
<comment type="caution">
    <text evidence="1">The sequence shown here is derived from an EMBL/GenBank/DDBJ whole genome shotgun (WGS) entry which is preliminary data.</text>
</comment>
<sequence>MYRLAERTDDRGVDHTVTMEGFPWNEAMYLWILNMLSEEAGLRQRKEGGK</sequence>
<evidence type="ECO:0000313" key="2">
    <source>
        <dbReference type="Proteomes" id="UP000787672"/>
    </source>
</evidence>